<evidence type="ECO:0000256" key="1">
    <source>
        <dbReference type="SAM" id="MobiDB-lite"/>
    </source>
</evidence>
<protein>
    <submittedName>
        <fullName evidence="2">Uncharacterized protein</fullName>
    </submittedName>
</protein>
<evidence type="ECO:0000313" key="2">
    <source>
        <dbReference type="EMBL" id="RKF74600.1"/>
    </source>
</evidence>
<proteinExistence type="predicted"/>
<gene>
    <name evidence="2" type="ORF">GcM1_238025</name>
</gene>
<name>A0A420IJ72_9PEZI</name>
<dbReference type="AlphaFoldDB" id="A0A420IJ72"/>
<evidence type="ECO:0000313" key="3">
    <source>
        <dbReference type="Proteomes" id="UP000285326"/>
    </source>
</evidence>
<accession>A0A420IJ72</accession>
<dbReference type="Proteomes" id="UP000285326">
    <property type="component" value="Unassembled WGS sequence"/>
</dbReference>
<sequence>MKSIEKPLHVPVSAQSLISPDDLFIYSAKKEEEEELEPDTLEKRQTQRIQTSLSEKRHTGPERLPNGDINLQVPPRKPNELNVQEIKALEIGQKLYYRHSHISMAK</sequence>
<organism evidence="2 3">
    <name type="scientific">Golovinomyces cichoracearum</name>
    <dbReference type="NCBI Taxonomy" id="62708"/>
    <lineage>
        <taxon>Eukaryota</taxon>
        <taxon>Fungi</taxon>
        <taxon>Dikarya</taxon>
        <taxon>Ascomycota</taxon>
        <taxon>Pezizomycotina</taxon>
        <taxon>Leotiomycetes</taxon>
        <taxon>Erysiphales</taxon>
        <taxon>Erysiphaceae</taxon>
        <taxon>Golovinomyces</taxon>
    </lineage>
</organism>
<comment type="caution">
    <text evidence="2">The sequence shown here is derived from an EMBL/GenBank/DDBJ whole genome shotgun (WGS) entry which is preliminary data.</text>
</comment>
<dbReference type="EMBL" id="MCBS01023879">
    <property type="protein sequence ID" value="RKF74600.1"/>
    <property type="molecule type" value="Genomic_DNA"/>
</dbReference>
<feature type="region of interest" description="Disordered" evidence="1">
    <location>
        <begin position="31"/>
        <end position="76"/>
    </location>
</feature>
<reference evidence="2 3" key="1">
    <citation type="journal article" date="2018" name="BMC Genomics">
        <title>Comparative genome analyses reveal sequence features reflecting distinct modes of host-adaptation between dicot and monocot powdery mildew.</title>
        <authorList>
            <person name="Wu Y."/>
            <person name="Ma X."/>
            <person name="Pan Z."/>
            <person name="Kale S.D."/>
            <person name="Song Y."/>
            <person name="King H."/>
            <person name="Zhang Q."/>
            <person name="Presley C."/>
            <person name="Deng X."/>
            <person name="Wei C.I."/>
            <person name="Xiao S."/>
        </authorList>
    </citation>
    <scope>NUCLEOTIDE SEQUENCE [LARGE SCALE GENOMIC DNA]</scope>
    <source>
        <strain evidence="2">UMSG1</strain>
    </source>
</reference>